<keyword evidence="1" id="KW-0472">Membrane</keyword>
<accession>A0A6C0C7G7</accession>
<name>A0A6C0C7G7_9ZZZZ</name>
<reference evidence="2" key="1">
    <citation type="journal article" date="2020" name="Nature">
        <title>Giant virus diversity and host interactions through global metagenomics.</title>
        <authorList>
            <person name="Schulz F."/>
            <person name="Roux S."/>
            <person name="Paez-Espino D."/>
            <person name="Jungbluth S."/>
            <person name="Walsh D.A."/>
            <person name="Denef V.J."/>
            <person name="McMahon K.D."/>
            <person name="Konstantinidis K.T."/>
            <person name="Eloe-Fadrosh E.A."/>
            <person name="Kyrpides N.C."/>
            <person name="Woyke T."/>
        </authorList>
    </citation>
    <scope>NUCLEOTIDE SEQUENCE</scope>
    <source>
        <strain evidence="2">GVMAG-M-3300020192-26</strain>
    </source>
</reference>
<feature type="transmembrane region" description="Helical" evidence="1">
    <location>
        <begin position="143"/>
        <end position="165"/>
    </location>
</feature>
<protein>
    <submittedName>
        <fullName evidence="2">Uncharacterized protein</fullName>
    </submittedName>
</protein>
<dbReference type="EMBL" id="MN739352">
    <property type="protein sequence ID" value="QHT00052.1"/>
    <property type="molecule type" value="Genomic_DNA"/>
</dbReference>
<keyword evidence="1" id="KW-1133">Transmembrane helix</keyword>
<keyword evidence="1" id="KW-0812">Transmembrane</keyword>
<proteinExistence type="predicted"/>
<organism evidence="2">
    <name type="scientific">viral metagenome</name>
    <dbReference type="NCBI Taxonomy" id="1070528"/>
    <lineage>
        <taxon>unclassified sequences</taxon>
        <taxon>metagenomes</taxon>
        <taxon>organismal metagenomes</taxon>
    </lineage>
</organism>
<dbReference type="AlphaFoldDB" id="A0A6C0C7G7"/>
<sequence>MYLFTLFLVTFAAKEKCNALHSTFFNNNYGKTSARFFVKETFAYTDPCGVITNAEFSKQYPQFKSGNDVEHIIDTAFSEYELRDCDKNIIGNLVMADRSWNRGVGQLCWENVKTEKMIVYEDIFQQAMNNVRKCCNLEQDDPMMAIVGCIILGLIIAVCIACIVIKKYCQGDDLY</sequence>
<evidence type="ECO:0000256" key="1">
    <source>
        <dbReference type="SAM" id="Phobius"/>
    </source>
</evidence>
<evidence type="ECO:0000313" key="2">
    <source>
        <dbReference type="EMBL" id="QHT00052.1"/>
    </source>
</evidence>